<dbReference type="InterPro" id="IPR008979">
    <property type="entry name" value="Galactose-bd-like_sf"/>
</dbReference>
<dbReference type="InterPro" id="IPR012341">
    <property type="entry name" value="6hp_glycosidase-like_sf"/>
</dbReference>
<evidence type="ECO:0000259" key="3">
    <source>
        <dbReference type="Pfam" id="PF13364"/>
    </source>
</evidence>
<dbReference type="InterPro" id="IPR035398">
    <property type="entry name" value="Bac_rhamnosid_C"/>
</dbReference>
<dbReference type="InterPro" id="IPR025300">
    <property type="entry name" value="BetaGal_jelly_roll_dom"/>
</dbReference>
<protein>
    <submittedName>
        <fullName evidence="6">Beta galactosidase jelly roll domain-containing protein</fullName>
    </submittedName>
</protein>
<dbReference type="Gene3D" id="2.60.120.260">
    <property type="entry name" value="Galactose-binding domain-like"/>
    <property type="match status" value="2"/>
</dbReference>
<dbReference type="InterPro" id="IPR008928">
    <property type="entry name" value="6-hairpin_glycosidase_sf"/>
</dbReference>
<evidence type="ECO:0000259" key="4">
    <source>
        <dbReference type="Pfam" id="PF17389"/>
    </source>
</evidence>
<dbReference type="Gene3D" id="2.60.420.10">
    <property type="entry name" value="Maltose phosphorylase, domain 3"/>
    <property type="match status" value="1"/>
</dbReference>
<dbReference type="KEGG" id="adin:H7849_02765"/>
<dbReference type="Pfam" id="PF17390">
    <property type="entry name" value="Bac_rhamnosid_C"/>
    <property type="match status" value="1"/>
</dbReference>
<reference evidence="6 7" key="1">
    <citation type="submission" date="2020-08" db="EMBL/GenBank/DDBJ databases">
        <title>Edaphobacter telluris sp. nov. and Acidobacterium dinghuensis sp. nov., two acidobacteria isolated from forest soil.</title>
        <authorList>
            <person name="Fu J."/>
            <person name="Qiu L."/>
        </authorList>
    </citation>
    <scope>NUCLEOTIDE SEQUENCE [LARGE SCALE GENOMIC DNA]</scope>
    <source>
        <strain evidence="6">4Y35</strain>
    </source>
</reference>
<dbReference type="Pfam" id="PF17389">
    <property type="entry name" value="Bac_rhamnosid6H"/>
    <property type="match status" value="1"/>
</dbReference>
<dbReference type="InterPro" id="IPR035396">
    <property type="entry name" value="Bac_rhamnosid6H"/>
</dbReference>
<proteinExistence type="predicted"/>
<keyword evidence="1" id="KW-0378">Hydrolase</keyword>
<dbReference type="Proteomes" id="UP000515312">
    <property type="component" value="Chromosome"/>
</dbReference>
<dbReference type="EMBL" id="CP060394">
    <property type="protein sequence ID" value="QNI34756.1"/>
    <property type="molecule type" value="Genomic_DNA"/>
</dbReference>
<sequence>MAIAQALKPAEIPLDQLDPTRSITQPQLESATHKQLPEEYIWTQQDAVKSDALLTYEGLKENEETGPHFFRREFDLGDVPAAATLYLAGPRSVRVFVNGQQVGQFQSNLDSPIGVHVFPMDVTRALHAGKNVIAIEAVRGGGVNGFNNSRLTVQLTMGKILAVKLVSAPRGVNGPALLISDKSWKASMSAGNGWQNAGFDDKSWPSADSLGPIEGHIDLLQWNADAGMYDWPGYDGISSFLAQAPLLPVSVEHVYGGVGTIQNADALKSNSSGSEFSVDLPSAQVDNTDAPQIILDFGRNTNGRLHFVSDSDSAATVTVQYGESDAEALKQPYLGENALYIPPHGSAFAPKSTFRYAIIRFVGGQKLRFKSIDNDLIYYPVKYQGSFESSDPKLNLMWTIGAYTAHLCMQDDIWDAPKRDRGRWMGDLDVSGRTINDSFYDHFLMEDTLDRLMGPAPIRQHVNGIAGYSAFWITGEAEYYRHMGDKKQLMSFHDRLVDLMHYMETELDNRNLYANNHKSWPFVDWSQELNGDTPEARRGTQLEFIAAFAQGVYLLNEMGDKVNAPLFAKKLDDLKAAAKKYLLDKQTNSYGDRWQVNAMAVLSGAADPSQYDDIWKASLGSVGKIKYNALIITPYYNYYVISAMAKMGHRAETLDWIRQYWGGMVDEGATSFWEGYDPSWYKDDAHGSLQADNMSGYRVSLAHGWSSGVTPWLMEEVLGIHATGPGFSTVDIRPDLIDLAWAKGGEPTPHGMLNVSLKKEGQGTAISLDLPSQTEARISVPVTNAGAQITVNSKTTQSESAENGTRAVVTIKEAGHYEIAAQ</sequence>
<dbReference type="GO" id="GO:0004553">
    <property type="term" value="F:hydrolase activity, hydrolyzing O-glycosyl compounds"/>
    <property type="evidence" value="ECO:0007669"/>
    <property type="project" value="UniProtKB-ARBA"/>
</dbReference>
<organism evidence="6 7">
    <name type="scientific">Alloacidobacterium dinghuense</name>
    <dbReference type="NCBI Taxonomy" id="2763107"/>
    <lineage>
        <taxon>Bacteria</taxon>
        <taxon>Pseudomonadati</taxon>
        <taxon>Acidobacteriota</taxon>
        <taxon>Terriglobia</taxon>
        <taxon>Terriglobales</taxon>
        <taxon>Acidobacteriaceae</taxon>
        <taxon>Alloacidobacterium</taxon>
    </lineage>
</organism>
<evidence type="ECO:0000313" key="6">
    <source>
        <dbReference type="EMBL" id="QNI34756.1"/>
    </source>
</evidence>
<dbReference type="PANTHER" id="PTHR34987:SF4">
    <property type="entry name" value="ALPHA-L-RHAMNOSIDASE C-TERMINAL DOMAIN-CONTAINING PROTEIN"/>
    <property type="match status" value="1"/>
</dbReference>
<dbReference type="Pfam" id="PF13364">
    <property type="entry name" value="BetaGal_ABD2"/>
    <property type="match status" value="1"/>
</dbReference>
<dbReference type="PANTHER" id="PTHR34987">
    <property type="entry name" value="C, PUTATIVE (AFU_ORTHOLOGUE AFUA_3G02880)-RELATED"/>
    <property type="match status" value="1"/>
</dbReference>
<dbReference type="GO" id="GO:0005975">
    <property type="term" value="P:carbohydrate metabolic process"/>
    <property type="evidence" value="ECO:0007669"/>
    <property type="project" value="InterPro"/>
</dbReference>
<dbReference type="SUPFAM" id="SSF48208">
    <property type="entry name" value="Six-hairpin glycosidases"/>
    <property type="match status" value="1"/>
</dbReference>
<feature type="domain" description="Alpha-L-rhamnosidase six-hairpin glycosidase" evidence="4">
    <location>
        <begin position="384"/>
        <end position="717"/>
    </location>
</feature>
<dbReference type="Gene3D" id="1.50.10.10">
    <property type="match status" value="1"/>
</dbReference>
<evidence type="ECO:0000256" key="1">
    <source>
        <dbReference type="ARBA" id="ARBA00022801"/>
    </source>
</evidence>
<evidence type="ECO:0000313" key="7">
    <source>
        <dbReference type="Proteomes" id="UP000515312"/>
    </source>
</evidence>
<accession>A0A7G8BQD6</accession>
<evidence type="ECO:0000256" key="2">
    <source>
        <dbReference type="ARBA" id="ARBA00023295"/>
    </source>
</evidence>
<dbReference type="SUPFAM" id="SSF49785">
    <property type="entry name" value="Galactose-binding domain-like"/>
    <property type="match status" value="1"/>
</dbReference>
<feature type="domain" description="Alpha-L-rhamnosidase C-terminal" evidence="5">
    <location>
        <begin position="719"/>
        <end position="785"/>
    </location>
</feature>
<evidence type="ECO:0000259" key="5">
    <source>
        <dbReference type="Pfam" id="PF17390"/>
    </source>
</evidence>
<gene>
    <name evidence="6" type="ORF">H7849_02765</name>
</gene>
<dbReference type="AlphaFoldDB" id="A0A7G8BQD6"/>
<name>A0A7G8BQD6_9BACT</name>
<feature type="domain" description="Beta-galactosidase jelly roll" evidence="3">
    <location>
        <begin position="56"/>
        <end position="135"/>
    </location>
</feature>
<keyword evidence="7" id="KW-1185">Reference proteome</keyword>
<keyword evidence="2" id="KW-0326">Glycosidase</keyword>